<evidence type="ECO:0000256" key="1">
    <source>
        <dbReference type="SAM" id="Phobius"/>
    </source>
</evidence>
<protein>
    <submittedName>
        <fullName evidence="2">Uncharacterized protein</fullName>
    </submittedName>
</protein>
<dbReference type="EMBL" id="CP019478">
    <property type="protein sequence ID" value="UQC87371.1"/>
    <property type="molecule type" value="Genomic_DNA"/>
</dbReference>
<organism evidence="2 3">
    <name type="scientific">Colletotrichum lupini</name>
    <dbReference type="NCBI Taxonomy" id="145971"/>
    <lineage>
        <taxon>Eukaryota</taxon>
        <taxon>Fungi</taxon>
        <taxon>Dikarya</taxon>
        <taxon>Ascomycota</taxon>
        <taxon>Pezizomycotina</taxon>
        <taxon>Sordariomycetes</taxon>
        <taxon>Hypocreomycetidae</taxon>
        <taxon>Glomerellales</taxon>
        <taxon>Glomerellaceae</taxon>
        <taxon>Colletotrichum</taxon>
        <taxon>Colletotrichum acutatum species complex</taxon>
    </lineage>
</organism>
<reference evidence="2" key="1">
    <citation type="journal article" date="2021" name="Mol. Plant Microbe Interact.">
        <title>Complete Genome Sequence of the Plant-Pathogenic Fungus Colletotrichum lupini.</title>
        <authorList>
            <person name="Baroncelli R."/>
            <person name="Pensec F."/>
            <person name="Da Lio D."/>
            <person name="Boufleur T."/>
            <person name="Vicente I."/>
            <person name="Sarrocco S."/>
            <person name="Picot A."/>
            <person name="Baraldi E."/>
            <person name="Sukno S."/>
            <person name="Thon M."/>
            <person name="Le Floch G."/>
        </authorList>
    </citation>
    <scope>NUCLEOTIDE SEQUENCE</scope>
    <source>
        <strain evidence="2">IMI 504893</strain>
    </source>
</reference>
<feature type="transmembrane region" description="Helical" evidence="1">
    <location>
        <begin position="21"/>
        <end position="43"/>
    </location>
</feature>
<evidence type="ECO:0000313" key="2">
    <source>
        <dbReference type="EMBL" id="UQC87371.1"/>
    </source>
</evidence>
<keyword evidence="1" id="KW-0472">Membrane</keyword>
<sequence>MVDMRLFWRYLEWVARTEADDWLFLTSLITTLYLLYVACTTGVRFKKIIGWVFLGFVESMVLFIRGNREGLDLADKQRLLFLWAGSCKTMELIHRLRQIVVRSMAEMALVLVDGVGAEMERIGTLQSPMDFETKS</sequence>
<name>A0A9Q8T357_9PEZI</name>
<dbReference type="AlphaFoldDB" id="A0A9Q8T357"/>
<keyword evidence="3" id="KW-1185">Reference proteome</keyword>
<gene>
    <name evidence="2" type="ORF">CLUP02_12875</name>
</gene>
<proteinExistence type="predicted"/>
<dbReference type="Proteomes" id="UP000830671">
    <property type="component" value="Chromosome 6"/>
</dbReference>
<feature type="transmembrane region" description="Helical" evidence="1">
    <location>
        <begin position="49"/>
        <end position="66"/>
    </location>
</feature>
<dbReference type="RefSeq" id="XP_049148980.1">
    <property type="nucleotide sequence ID" value="XM_049291834.1"/>
</dbReference>
<accession>A0A9Q8T357</accession>
<keyword evidence="1" id="KW-0812">Transmembrane</keyword>
<dbReference type="GeneID" id="73346844"/>
<evidence type="ECO:0000313" key="3">
    <source>
        <dbReference type="Proteomes" id="UP000830671"/>
    </source>
</evidence>
<keyword evidence="1" id="KW-1133">Transmembrane helix</keyword>
<dbReference type="KEGG" id="clup:CLUP02_12875"/>